<feature type="non-terminal residue" evidence="2">
    <location>
        <position position="667"/>
    </location>
</feature>
<name>A0A4Y9XQS3_9AGAM</name>
<organism evidence="2 3">
    <name type="scientific">Dentipellis fragilis</name>
    <dbReference type="NCBI Taxonomy" id="205917"/>
    <lineage>
        <taxon>Eukaryota</taxon>
        <taxon>Fungi</taxon>
        <taxon>Dikarya</taxon>
        <taxon>Basidiomycota</taxon>
        <taxon>Agaricomycotina</taxon>
        <taxon>Agaricomycetes</taxon>
        <taxon>Russulales</taxon>
        <taxon>Hericiaceae</taxon>
        <taxon>Dentipellis</taxon>
    </lineage>
</organism>
<evidence type="ECO:0000313" key="3">
    <source>
        <dbReference type="Proteomes" id="UP000298327"/>
    </source>
</evidence>
<evidence type="ECO:0000313" key="2">
    <source>
        <dbReference type="EMBL" id="TFY51723.1"/>
    </source>
</evidence>
<dbReference type="Proteomes" id="UP000298327">
    <property type="component" value="Unassembled WGS sequence"/>
</dbReference>
<proteinExistence type="predicted"/>
<gene>
    <name evidence="2" type="ORF">EVG20_g10868</name>
</gene>
<feature type="compositionally biased region" description="Basic residues" evidence="1">
    <location>
        <begin position="511"/>
        <end position="520"/>
    </location>
</feature>
<evidence type="ECO:0000256" key="1">
    <source>
        <dbReference type="SAM" id="MobiDB-lite"/>
    </source>
</evidence>
<dbReference type="Gene3D" id="3.30.1520.10">
    <property type="entry name" value="Phox-like domain"/>
    <property type="match status" value="1"/>
</dbReference>
<dbReference type="AlphaFoldDB" id="A0A4Y9XQS3"/>
<dbReference type="GO" id="GO:0035091">
    <property type="term" value="F:phosphatidylinositol binding"/>
    <property type="evidence" value="ECO:0007669"/>
    <property type="project" value="InterPro"/>
</dbReference>
<protein>
    <recommendedName>
        <fullName evidence="4">PX domain-containing protein</fullName>
    </recommendedName>
</protein>
<evidence type="ECO:0008006" key="4">
    <source>
        <dbReference type="Google" id="ProtNLM"/>
    </source>
</evidence>
<feature type="region of interest" description="Disordered" evidence="1">
    <location>
        <begin position="544"/>
        <end position="568"/>
    </location>
</feature>
<feature type="compositionally biased region" description="Pro residues" evidence="1">
    <location>
        <begin position="485"/>
        <end position="507"/>
    </location>
</feature>
<feature type="compositionally biased region" description="Low complexity" evidence="1">
    <location>
        <begin position="406"/>
        <end position="418"/>
    </location>
</feature>
<keyword evidence="3" id="KW-1185">Reference proteome</keyword>
<feature type="region of interest" description="Disordered" evidence="1">
    <location>
        <begin position="395"/>
        <end position="532"/>
    </location>
</feature>
<dbReference type="STRING" id="205917.A0A4Y9XQS3"/>
<comment type="caution">
    <text evidence="2">The sequence shown here is derived from an EMBL/GenBank/DDBJ whole genome shotgun (WGS) entry which is preliminary data.</text>
</comment>
<dbReference type="OrthoDB" id="3244370at2759"/>
<feature type="region of interest" description="Disordered" evidence="1">
    <location>
        <begin position="324"/>
        <end position="358"/>
    </location>
</feature>
<dbReference type="InterPro" id="IPR036871">
    <property type="entry name" value="PX_dom_sf"/>
</dbReference>
<dbReference type="EMBL" id="SEOQ01001450">
    <property type="protein sequence ID" value="TFY51723.1"/>
    <property type="molecule type" value="Genomic_DNA"/>
</dbReference>
<reference evidence="2 3" key="1">
    <citation type="submission" date="2019-02" db="EMBL/GenBank/DDBJ databases">
        <title>Genome sequencing of the rare red list fungi Dentipellis fragilis.</title>
        <authorList>
            <person name="Buettner E."/>
            <person name="Kellner H."/>
        </authorList>
    </citation>
    <scope>NUCLEOTIDE SEQUENCE [LARGE SCALE GENOMIC DNA]</scope>
    <source>
        <strain evidence="2 3">DSM 105465</strain>
    </source>
</reference>
<feature type="compositionally biased region" description="Low complexity" evidence="1">
    <location>
        <begin position="547"/>
        <end position="560"/>
    </location>
</feature>
<accession>A0A4Y9XQS3</accession>
<sequence>MLRDLFPPSLASCHDGIQCLSVPSAPVDAVRLNAFALPSNPNLHKVPSQRPGAVLIALTFAHQHISWIVKRTGFFAAMSMTDGMPVLVPGNHEPGPPMPDYYKRAVYRAAPPAFEVEVLAPTKIGGAFCYGMRILPIRSSAASMRSRASTALTDYVIWRRWEDCLWFQDVLEQEYSIKSREKRQRLHAGKGVKKNGMYIHDRAASFESLPPGPDPKSVAKDVHDFLPKLSKKGTLFRPSQGTIGQRHREFANLIHYLFKEEVPALIRELREERVVRDFFGHWRRDHDIARKSKGKISTISTNTFSTYFSASNISLSLPDYPDVPISIPSSPQPPSNRSSLSSSATPQNGDSNESNSSLSLSDVDIAMHQPRSPPASAPARAPGFHTRDEHAHHVANKASGSSLGVPRSPGAPSSSSRPSKPRSPRDKPSFDMEEDFPLFLSSTTREGLPPSARPPPTRTNPPVSTSLGVGGLESLPEDHELGAPIPRPPPCAPPPRQAAAAPTPPLSPRARLPRHARLRAPRTANDASRPASIALSTISFQLGAPPSRISWRSSRSSESSYGELDLPFTPASAGGDEFWFLGHDPMQGRPDSLVLDDLLQPPVQAKPPRRSMSPPPLSPSSGTGVGVGAEVRRSLSAGSRRPRSQSQPMPANPEEGQFYASRPNSRT</sequence>
<feature type="region of interest" description="Disordered" evidence="1">
    <location>
        <begin position="582"/>
        <end position="667"/>
    </location>
</feature>